<dbReference type="GO" id="GO:0007165">
    <property type="term" value="P:signal transduction"/>
    <property type="evidence" value="ECO:0007669"/>
    <property type="project" value="InterPro"/>
</dbReference>
<protein>
    <recommendedName>
        <fullName evidence="2">Chemotaxis protein CheW</fullName>
    </recommendedName>
</protein>
<dbReference type="Pfam" id="PF01584">
    <property type="entry name" value="CheW"/>
    <property type="match status" value="1"/>
</dbReference>
<dbReference type="Gene3D" id="2.40.50.180">
    <property type="entry name" value="CheA-289, Domain 4"/>
    <property type="match status" value="1"/>
</dbReference>
<dbReference type="PROSITE" id="PS50851">
    <property type="entry name" value="CHEW"/>
    <property type="match status" value="1"/>
</dbReference>
<organism evidence="5 6">
    <name type="scientific">Marinibactrum halimedae</name>
    <dbReference type="NCBI Taxonomy" id="1444977"/>
    <lineage>
        <taxon>Bacteria</taxon>
        <taxon>Pseudomonadati</taxon>
        <taxon>Pseudomonadota</taxon>
        <taxon>Gammaproteobacteria</taxon>
        <taxon>Cellvibrionales</taxon>
        <taxon>Cellvibrionaceae</taxon>
        <taxon>Marinibactrum</taxon>
    </lineage>
</organism>
<evidence type="ECO:0000313" key="6">
    <source>
        <dbReference type="Proteomes" id="UP001156870"/>
    </source>
</evidence>
<dbReference type="InterPro" id="IPR039315">
    <property type="entry name" value="CheW"/>
</dbReference>
<dbReference type="Gene3D" id="2.30.30.40">
    <property type="entry name" value="SH3 Domains"/>
    <property type="match status" value="1"/>
</dbReference>
<dbReference type="GO" id="GO:0005829">
    <property type="term" value="C:cytosol"/>
    <property type="evidence" value="ECO:0007669"/>
    <property type="project" value="TreeGrafter"/>
</dbReference>
<dbReference type="SMART" id="SM00260">
    <property type="entry name" value="CheW"/>
    <property type="match status" value="1"/>
</dbReference>
<feature type="domain" description="CheW-like" evidence="4">
    <location>
        <begin position="29"/>
        <end position="173"/>
    </location>
</feature>
<reference evidence="5 6" key="1">
    <citation type="journal article" date="2014" name="Int. J. Syst. Evol. Microbiol.">
        <title>Complete genome sequence of Corynebacterium casei LMG S-19264T (=DSM 44701T), isolated from a smear-ripened cheese.</title>
        <authorList>
            <consortium name="US DOE Joint Genome Institute (JGI-PGF)"/>
            <person name="Walter F."/>
            <person name="Albersmeier A."/>
            <person name="Kalinowski J."/>
            <person name="Ruckert C."/>
        </authorList>
    </citation>
    <scope>NUCLEOTIDE SEQUENCE [LARGE SCALE GENOMIC DNA]</scope>
    <source>
        <strain evidence="5 6">NBRC 110095</strain>
    </source>
</reference>
<dbReference type="InterPro" id="IPR036061">
    <property type="entry name" value="CheW-like_dom_sf"/>
</dbReference>
<evidence type="ECO:0000256" key="3">
    <source>
        <dbReference type="ARBA" id="ARBA00022490"/>
    </source>
</evidence>
<dbReference type="PANTHER" id="PTHR22617:SF45">
    <property type="entry name" value="CHEMOTAXIS PROTEIN CHEW"/>
    <property type="match status" value="1"/>
</dbReference>
<dbReference type="AlphaFoldDB" id="A0AA37T6G6"/>
<gene>
    <name evidence="5" type="primary">cheW_1</name>
    <name evidence="5" type="ORF">GCM10007877_01110</name>
</gene>
<keyword evidence="3" id="KW-0963">Cytoplasm</keyword>
<comment type="subcellular location">
    <subcellularLocation>
        <location evidence="1">Cytoplasm</location>
    </subcellularLocation>
</comment>
<dbReference type="Proteomes" id="UP001156870">
    <property type="component" value="Unassembled WGS sequence"/>
</dbReference>
<evidence type="ECO:0000313" key="5">
    <source>
        <dbReference type="EMBL" id="GLS24400.1"/>
    </source>
</evidence>
<name>A0AA37T6G6_9GAMM</name>
<evidence type="ECO:0000259" key="4">
    <source>
        <dbReference type="PROSITE" id="PS50851"/>
    </source>
</evidence>
<evidence type="ECO:0000256" key="2">
    <source>
        <dbReference type="ARBA" id="ARBA00021483"/>
    </source>
</evidence>
<evidence type="ECO:0000256" key="1">
    <source>
        <dbReference type="ARBA" id="ARBA00004496"/>
    </source>
</evidence>
<proteinExistence type="predicted"/>
<comment type="caution">
    <text evidence="5">The sequence shown here is derived from an EMBL/GenBank/DDBJ whole genome shotgun (WGS) entry which is preliminary data.</text>
</comment>
<dbReference type="GO" id="GO:0006935">
    <property type="term" value="P:chemotaxis"/>
    <property type="evidence" value="ECO:0007669"/>
    <property type="project" value="InterPro"/>
</dbReference>
<dbReference type="EMBL" id="BSPD01000002">
    <property type="protein sequence ID" value="GLS24400.1"/>
    <property type="molecule type" value="Genomic_DNA"/>
</dbReference>
<dbReference type="InterPro" id="IPR002545">
    <property type="entry name" value="CheW-lke_dom"/>
</dbReference>
<keyword evidence="6" id="KW-1185">Reference proteome</keyword>
<accession>A0AA37T6G6</accession>
<dbReference type="PANTHER" id="PTHR22617">
    <property type="entry name" value="CHEMOTAXIS SENSOR HISTIDINE KINASE-RELATED"/>
    <property type="match status" value="1"/>
</dbReference>
<dbReference type="SUPFAM" id="SSF50341">
    <property type="entry name" value="CheW-like"/>
    <property type="match status" value="1"/>
</dbReference>
<sequence length="179" mass="19588">MIMAIEVPEVTTVASNDMLLDGIDFISDGDQYLTFVLGKEHYGVDILSVREIRGWEAPTIIPNSPSYVKGVINLRGVIVPIIDLRKRFEVSEPTYIRTTVVVVLIVKTGNHEKTMGFVVDAVSDVINADDQDVQVSPDFGGSVSANYVHGLVNVGDNVVTLLDVKQLLTVEDGEVVHHE</sequence>